<keyword evidence="5" id="KW-1185">Reference proteome</keyword>
<dbReference type="InterPro" id="IPR000182">
    <property type="entry name" value="GNAT_dom"/>
</dbReference>
<dbReference type="PANTHER" id="PTHR43877:SF2">
    <property type="entry name" value="AMINOALKYLPHOSPHONATE N-ACETYLTRANSFERASE-RELATED"/>
    <property type="match status" value="1"/>
</dbReference>
<evidence type="ECO:0000313" key="5">
    <source>
        <dbReference type="Proteomes" id="UP001597196"/>
    </source>
</evidence>
<keyword evidence="1 4" id="KW-0808">Transferase</keyword>
<dbReference type="PANTHER" id="PTHR43877">
    <property type="entry name" value="AMINOALKYLPHOSPHONATE N-ACETYLTRANSFERASE-RELATED-RELATED"/>
    <property type="match status" value="1"/>
</dbReference>
<reference evidence="5" key="1">
    <citation type="journal article" date="2019" name="Int. J. Syst. Evol. Microbiol.">
        <title>The Global Catalogue of Microorganisms (GCM) 10K type strain sequencing project: providing services to taxonomists for standard genome sequencing and annotation.</title>
        <authorList>
            <consortium name="The Broad Institute Genomics Platform"/>
            <consortium name="The Broad Institute Genome Sequencing Center for Infectious Disease"/>
            <person name="Wu L."/>
            <person name="Ma J."/>
        </authorList>
    </citation>
    <scope>NUCLEOTIDE SEQUENCE [LARGE SCALE GENOMIC DNA]</scope>
    <source>
        <strain evidence="5">CCM 8980</strain>
    </source>
</reference>
<dbReference type="RefSeq" id="WP_203628614.1">
    <property type="nucleotide sequence ID" value="NZ_BOLQ01000039.1"/>
</dbReference>
<name>A0ABW4CKC9_9LACO</name>
<sequence length="138" mass="14811">MSQTFTIRSMHSADNQAIKQILQQCLQDAGLAIPGTAFFDPQLDTLAEYYQRSPKSAYWVAENNAGKIVGGCGYGSVSADPAVAELQKLYLTPAARGLGLAKALLHLTEGAAKADGYRQLYVVTDTKLPVANVLLDYS</sequence>
<evidence type="ECO:0000259" key="3">
    <source>
        <dbReference type="PROSITE" id="PS51186"/>
    </source>
</evidence>
<dbReference type="InterPro" id="IPR016181">
    <property type="entry name" value="Acyl_CoA_acyltransferase"/>
</dbReference>
<dbReference type="PROSITE" id="PS51186">
    <property type="entry name" value="GNAT"/>
    <property type="match status" value="1"/>
</dbReference>
<gene>
    <name evidence="4" type="ORF">ACFQ4P_11260</name>
</gene>
<organism evidence="4 5">
    <name type="scientific">Lacticaseibacillus mingshuiensis</name>
    <dbReference type="NCBI Taxonomy" id="2799574"/>
    <lineage>
        <taxon>Bacteria</taxon>
        <taxon>Bacillati</taxon>
        <taxon>Bacillota</taxon>
        <taxon>Bacilli</taxon>
        <taxon>Lactobacillales</taxon>
        <taxon>Lactobacillaceae</taxon>
        <taxon>Lacticaseibacillus</taxon>
    </lineage>
</organism>
<dbReference type="EC" id="2.3.-.-" evidence="4"/>
<dbReference type="Proteomes" id="UP001597196">
    <property type="component" value="Unassembled WGS sequence"/>
</dbReference>
<dbReference type="EMBL" id="JBHTOC010000018">
    <property type="protein sequence ID" value="MFD1430817.1"/>
    <property type="molecule type" value="Genomic_DNA"/>
</dbReference>
<feature type="domain" description="N-acetyltransferase" evidence="3">
    <location>
        <begin position="5"/>
        <end position="138"/>
    </location>
</feature>
<evidence type="ECO:0000313" key="4">
    <source>
        <dbReference type="EMBL" id="MFD1430817.1"/>
    </source>
</evidence>
<protein>
    <submittedName>
        <fullName evidence="4">GNAT family N-acetyltransferase</fullName>
        <ecNumber evidence="4">2.3.-.-</ecNumber>
    </submittedName>
</protein>
<dbReference type="GO" id="GO:0016746">
    <property type="term" value="F:acyltransferase activity"/>
    <property type="evidence" value="ECO:0007669"/>
    <property type="project" value="UniProtKB-KW"/>
</dbReference>
<evidence type="ECO:0000256" key="1">
    <source>
        <dbReference type="ARBA" id="ARBA00022679"/>
    </source>
</evidence>
<dbReference type="InterPro" id="IPR050832">
    <property type="entry name" value="Bact_Acetyltransf"/>
</dbReference>
<evidence type="ECO:0000256" key="2">
    <source>
        <dbReference type="ARBA" id="ARBA00023315"/>
    </source>
</evidence>
<accession>A0ABW4CKC9</accession>
<keyword evidence="2 4" id="KW-0012">Acyltransferase</keyword>
<dbReference type="Pfam" id="PF00583">
    <property type="entry name" value="Acetyltransf_1"/>
    <property type="match status" value="1"/>
</dbReference>
<dbReference type="CDD" id="cd04301">
    <property type="entry name" value="NAT_SF"/>
    <property type="match status" value="1"/>
</dbReference>
<comment type="caution">
    <text evidence="4">The sequence shown here is derived from an EMBL/GenBank/DDBJ whole genome shotgun (WGS) entry which is preliminary data.</text>
</comment>
<dbReference type="Gene3D" id="3.40.630.30">
    <property type="match status" value="1"/>
</dbReference>
<dbReference type="SUPFAM" id="SSF55729">
    <property type="entry name" value="Acyl-CoA N-acyltransferases (Nat)"/>
    <property type="match status" value="1"/>
</dbReference>
<proteinExistence type="predicted"/>